<dbReference type="InParanoid" id="A0A409XRE7"/>
<evidence type="ECO:0000313" key="1">
    <source>
        <dbReference type="EMBL" id="PPQ93385.1"/>
    </source>
</evidence>
<gene>
    <name evidence="1" type="ORF">CVT25_007094</name>
</gene>
<dbReference type="OrthoDB" id="2322999at2759"/>
<dbReference type="Proteomes" id="UP000283269">
    <property type="component" value="Unassembled WGS sequence"/>
</dbReference>
<sequence length="180" mass="19747">MSIVIASYRHDSFSGLPDIIDAGSDLHAKGGCGIIHKVFGPIFIKYGVEEKLGLGLLHRHFDMEPSEQLIELNNISTLWGATDANDIGSALLENSWLFSNNELVPYEFIYQHGEFTQDSMLAALDGFLVELYAKLSALGLDKTLGLRRHPGPDFDGLVEVMVGKAKINFHPSKASRCPSS</sequence>
<keyword evidence="2" id="KW-1185">Reference proteome</keyword>
<evidence type="ECO:0000313" key="2">
    <source>
        <dbReference type="Proteomes" id="UP000283269"/>
    </source>
</evidence>
<dbReference type="STRING" id="93625.A0A409XRE7"/>
<name>A0A409XRE7_PSICY</name>
<accession>A0A409XRE7</accession>
<organism evidence="1 2">
    <name type="scientific">Psilocybe cyanescens</name>
    <dbReference type="NCBI Taxonomy" id="93625"/>
    <lineage>
        <taxon>Eukaryota</taxon>
        <taxon>Fungi</taxon>
        <taxon>Dikarya</taxon>
        <taxon>Basidiomycota</taxon>
        <taxon>Agaricomycotina</taxon>
        <taxon>Agaricomycetes</taxon>
        <taxon>Agaricomycetidae</taxon>
        <taxon>Agaricales</taxon>
        <taxon>Agaricineae</taxon>
        <taxon>Strophariaceae</taxon>
        <taxon>Psilocybe</taxon>
    </lineage>
</organism>
<comment type="caution">
    <text evidence="1">The sequence shown here is derived from an EMBL/GenBank/DDBJ whole genome shotgun (WGS) entry which is preliminary data.</text>
</comment>
<proteinExistence type="predicted"/>
<dbReference type="EMBL" id="NHYD01000776">
    <property type="protein sequence ID" value="PPQ93385.1"/>
    <property type="molecule type" value="Genomic_DNA"/>
</dbReference>
<dbReference type="AlphaFoldDB" id="A0A409XRE7"/>
<reference evidence="1 2" key="1">
    <citation type="journal article" date="2018" name="Evol. Lett.">
        <title>Horizontal gene cluster transfer increased hallucinogenic mushroom diversity.</title>
        <authorList>
            <person name="Reynolds H.T."/>
            <person name="Vijayakumar V."/>
            <person name="Gluck-Thaler E."/>
            <person name="Korotkin H.B."/>
            <person name="Matheny P.B."/>
            <person name="Slot J.C."/>
        </authorList>
    </citation>
    <scope>NUCLEOTIDE SEQUENCE [LARGE SCALE GENOMIC DNA]</scope>
    <source>
        <strain evidence="1 2">2631</strain>
    </source>
</reference>
<protein>
    <submittedName>
        <fullName evidence="1">Uncharacterized protein</fullName>
    </submittedName>
</protein>